<proteinExistence type="predicted"/>
<keyword evidence="2" id="KW-1185">Reference proteome</keyword>
<dbReference type="AlphaFoldDB" id="A0A117J412"/>
<reference evidence="1 2" key="1">
    <citation type="submission" date="2015-12" db="EMBL/GenBank/DDBJ databases">
        <title>Draft Genome Sequence of Olsenella scatoligenes SK9K4T; a Producer of 3-Methylindole- (skatole) and 4-Methylphenol- (p-cresol) Isolated from Pig Feces.</title>
        <authorList>
            <person name="Li X."/>
            <person name="Borg B."/>
            <person name="Canibe N."/>
        </authorList>
    </citation>
    <scope>NUCLEOTIDE SEQUENCE [LARGE SCALE GENOMIC DNA]</scope>
    <source>
        <strain evidence="1 2">SK9K4</strain>
    </source>
</reference>
<evidence type="ECO:0000313" key="2">
    <source>
        <dbReference type="Proteomes" id="UP000054078"/>
    </source>
</evidence>
<organism evidence="1 2">
    <name type="scientific">Tractidigestivibacter scatoligenes</name>
    <name type="common">Olsenella scatoligenes</name>
    <dbReference type="NCBI Taxonomy" id="1299998"/>
    <lineage>
        <taxon>Bacteria</taxon>
        <taxon>Bacillati</taxon>
        <taxon>Actinomycetota</taxon>
        <taxon>Coriobacteriia</taxon>
        <taxon>Coriobacteriales</taxon>
        <taxon>Atopobiaceae</taxon>
        <taxon>Tractidigestivibacter</taxon>
    </lineage>
</organism>
<comment type="caution">
    <text evidence="1">The sequence shown here is derived from an EMBL/GenBank/DDBJ whole genome shotgun (WGS) entry which is preliminary data.</text>
</comment>
<dbReference type="STRING" id="1299998.AUL39_08270"/>
<dbReference type="EMBL" id="LOJF01000010">
    <property type="protein sequence ID" value="KUH58197.1"/>
    <property type="molecule type" value="Genomic_DNA"/>
</dbReference>
<sequence>MCYKKLVCGTASRLPKLRLENMQLYFISVYIFRHTLRIYCRIRPGNKICIQRLINYCYFSLNVAAYAIKEVSILEQAEATIKSLVSNNFSAQHMCIKIQQVA</sequence>
<dbReference type="Proteomes" id="UP000054078">
    <property type="component" value="Unassembled WGS sequence"/>
</dbReference>
<accession>A0A117J412</accession>
<protein>
    <submittedName>
        <fullName evidence="1">Uncharacterized protein</fullName>
    </submittedName>
</protein>
<evidence type="ECO:0000313" key="1">
    <source>
        <dbReference type="EMBL" id="KUH58197.1"/>
    </source>
</evidence>
<gene>
    <name evidence="1" type="ORF">AUL39_08270</name>
</gene>
<name>A0A117J412_TRASO</name>